<dbReference type="AlphaFoldDB" id="A0A0M0JG83"/>
<feature type="non-terminal residue" evidence="2">
    <location>
        <position position="211"/>
    </location>
</feature>
<comment type="caution">
    <text evidence="2">The sequence shown here is derived from an EMBL/GenBank/DDBJ whole genome shotgun (WGS) entry which is preliminary data.</text>
</comment>
<dbReference type="EMBL" id="JWZX01002953">
    <property type="protein sequence ID" value="KOO25589.1"/>
    <property type="molecule type" value="Genomic_DNA"/>
</dbReference>
<feature type="region of interest" description="Disordered" evidence="1">
    <location>
        <begin position="176"/>
        <end position="211"/>
    </location>
</feature>
<organism evidence="2 3">
    <name type="scientific">Chrysochromulina tobinii</name>
    <dbReference type="NCBI Taxonomy" id="1460289"/>
    <lineage>
        <taxon>Eukaryota</taxon>
        <taxon>Haptista</taxon>
        <taxon>Haptophyta</taxon>
        <taxon>Prymnesiophyceae</taxon>
        <taxon>Prymnesiales</taxon>
        <taxon>Chrysochromulinaceae</taxon>
        <taxon>Chrysochromulina</taxon>
    </lineage>
</organism>
<keyword evidence="3" id="KW-1185">Reference proteome</keyword>
<proteinExistence type="predicted"/>
<dbReference type="Proteomes" id="UP000037460">
    <property type="component" value="Unassembled WGS sequence"/>
</dbReference>
<evidence type="ECO:0000313" key="2">
    <source>
        <dbReference type="EMBL" id="KOO25589.1"/>
    </source>
</evidence>
<reference evidence="3" key="1">
    <citation type="journal article" date="2015" name="PLoS Genet.">
        <title>Genome Sequence and Transcriptome Analyses of Chrysochromulina tobin: Metabolic Tools for Enhanced Algal Fitness in the Prominent Order Prymnesiales (Haptophyceae).</title>
        <authorList>
            <person name="Hovde B.T."/>
            <person name="Deodato C.R."/>
            <person name="Hunsperger H.M."/>
            <person name="Ryken S.A."/>
            <person name="Yost W."/>
            <person name="Jha R.K."/>
            <person name="Patterson J."/>
            <person name="Monnat R.J. Jr."/>
            <person name="Barlow S.B."/>
            <person name="Starkenburg S.R."/>
            <person name="Cattolico R.A."/>
        </authorList>
    </citation>
    <scope>NUCLEOTIDE SEQUENCE</scope>
    <source>
        <strain evidence="3">CCMP291</strain>
    </source>
</reference>
<feature type="compositionally biased region" description="Basic and acidic residues" evidence="1">
    <location>
        <begin position="176"/>
        <end position="202"/>
    </location>
</feature>
<protein>
    <submittedName>
        <fullName evidence="2">Uncharacterized protein</fullName>
    </submittedName>
</protein>
<gene>
    <name evidence="2" type="ORF">Ctob_011864</name>
</gene>
<evidence type="ECO:0000313" key="3">
    <source>
        <dbReference type="Proteomes" id="UP000037460"/>
    </source>
</evidence>
<sequence length="211" mass="24635">MVFTSKRRMLYSANRYHTKSTYQHMCSTARNDRYDRAARRYHQRIYPLSGADGPYFLCLEEEDCALAQWLVLELDADPSLRPDHHLLPNLDVRHGCAIAVLCQRAGTDSEHGARAWLRFRECLIFLLVLEDGGQQDAGYRRAGRGLQIDHYVVFQRLELLAGLDRASVGLRRQHTWRRDARREATHGEARAVTRERDEKRESMTTSHQRRK</sequence>
<evidence type="ECO:0000256" key="1">
    <source>
        <dbReference type="SAM" id="MobiDB-lite"/>
    </source>
</evidence>
<accession>A0A0M0JG83</accession>
<name>A0A0M0JG83_9EUKA</name>